<dbReference type="GO" id="GO:0016779">
    <property type="term" value="F:nucleotidyltransferase activity"/>
    <property type="evidence" value="ECO:0007669"/>
    <property type="project" value="UniProtKB-KW"/>
</dbReference>
<dbReference type="EMBL" id="JBIEIL010000004">
    <property type="protein sequence ID" value="MFG6204803.1"/>
    <property type="molecule type" value="Genomic_DNA"/>
</dbReference>
<keyword evidence="2" id="KW-0808">Transferase</keyword>
<dbReference type="InterPro" id="IPR000594">
    <property type="entry name" value="ThiF_NAD_FAD-bd"/>
</dbReference>
<dbReference type="SUPFAM" id="SSF69572">
    <property type="entry name" value="Activating enzymes of the ubiquitin-like proteins"/>
    <property type="match status" value="1"/>
</dbReference>
<dbReference type="Gene3D" id="3.40.50.720">
    <property type="entry name" value="NAD(P)-binding Rossmann-like Domain"/>
    <property type="match status" value="1"/>
</dbReference>
<evidence type="ECO:0000259" key="1">
    <source>
        <dbReference type="Pfam" id="PF00899"/>
    </source>
</evidence>
<organism evidence="2 3">
    <name type="scientific">Pseudomonas retamae</name>
    <dbReference type="NCBI Taxonomy" id="702110"/>
    <lineage>
        <taxon>Bacteria</taxon>
        <taxon>Pseudomonadati</taxon>
        <taxon>Pseudomonadota</taxon>
        <taxon>Gammaproteobacteria</taxon>
        <taxon>Pseudomonadales</taxon>
        <taxon>Pseudomonadaceae</taxon>
        <taxon>Pseudomonas</taxon>
    </lineage>
</organism>
<gene>
    <name evidence="2" type="ORF">ACGSLL_10555</name>
</gene>
<dbReference type="Proteomes" id="UP001605918">
    <property type="component" value="Unassembled WGS sequence"/>
</dbReference>
<dbReference type="Pfam" id="PF00899">
    <property type="entry name" value="ThiF"/>
    <property type="match status" value="1"/>
</dbReference>
<keyword evidence="2" id="KW-0548">Nucleotidyltransferase</keyword>
<name>A0ABW7D9Q5_9PSED</name>
<keyword evidence="3" id="KW-1185">Reference proteome</keyword>
<comment type="caution">
    <text evidence="2">The sequence shown here is derived from an EMBL/GenBank/DDBJ whole genome shotgun (WGS) entry which is preliminary data.</text>
</comment>
<reference evidence="2 3" key="1">
    <citation type="submission" date="2024-10" db="EMBL/GenBank/DDBJ databases">
        <title>Whole genome of Pseudomonas sp Strain RB5.</title>
        <authorList>
            <person name="Selami N."/>
        </authorList>
    </citation>
    <scope>NUCLEOTIDE SEQUENCE [LARGE SCALE GENOMIC DNA]</scope>
    <source>
        <strain evidence="2 3">RB5</strain>
    </source>
</reference>
<dbReference type="InterPro" id="IPR035985">
    <property type="entry name" value="Ubiquitin-activating_enz"/>
</dbReference>
<sequence>MGSTASLLLAGSGIGHITITDGDRIEESNLNRQLFWRRSDVGAYKVDVLSEILREKFPGFEVETIKRNIGLDEAFGLVRNGYDAVVVTADEPATLAAQCKRIADQYHIPVVSAGYLHRMCMTNFYTGEASNCLGTMGDDFRRSTLRQFDWKRLPNGIMPSFGPTNFSLASMLASSVIAALARHTLGAAQQHSIVGDANSSPWQFNTLSG</sequence>
<protein>
    <submittedName>
        <fullName evidence="2">ThiF family adenylyltransferase</fullName>
    </submittedName>
</protein>
<evidence type="ECO:0000313" key="2">
    <source>
        <dbReference type="EMBL" id="MFG6204803.1"/>
    </source>
</evidence>
<dbReference type="PANTHER" id="PTHR43267">
    <property type="entry name" value="TRNA THREONYLCARBAMOYLADENOSINE DEHYDRATASE"/>
    <property type="match status" value="1"/>
</dbReference>
<proteinExistence type="predicted"/>
<dbReference type="CDD" id="cd01483">
    <property type="entry name" value="E1_enzyme_family"/>
    <property type="match status" value="1"/>
</dbReference>
<feature type="domain" description="THIF-type NAD/FAD binding fold" evidence="1">
    <location>
        <begin position="2"/>
        <end position="185"/>
    </location>
</feature>
<dbReference type="InterPro" id="IPR045886">
    <property type="entry name" value="ThiF/MoeB/HesA"/>
</dbReference>
<dbReference type="PANTHER" id="PTHR43267:SF3">
    <property type="entry name" value="THIF PROTEIN"/>
    <property type="match status" value="1"/>
</dbReference>
<dbReference type="RefSeq" id="WP_394505911.1">
    <property type="nucleotide sequence ID" value="NZ_JBIEIL010000004.1"/>
</dbReference>
<accession>A0ABW7D9Q5</accession>
<evidence type="ECO:0000313" key="3">
    <source>
        <dbReference type="Proteomes" id="UP001605918"/>
    </source>
</evidence>